<gene>
    <name evidence="2" type="ORF">KSL4_0745</name>
</gene>
<reference evidence="2 3" key="1">
    <citation type="submission" date="2015-12" db="EMBL/GenBank/DDBJ databases">
        <authorList>
            <person name="Andreevskaya M."/>
        </authorList>
    </citation>
    <scope>NUCLEOTIDE SEQUENCE [LARGE SCALE GENOMIC DNA]</scope>
    <source>
        <strain evidence="2 3">KSL4-2</strain>
    </source>
</reference>
<sequence length="50" mass="5963">MGRKRIHPLTPEQQELADLKQENHQLEMENAVLKKLKALVDQRTEKNKRQ</sequence>
<organism evidence="2 3">
    <name type="scientific">Leuconostoc inhae</name>
    <dbReference type="NCBI Taxonomy" id="178001"/>
    <lineage>
        <taxon>Bacteria</taxon>
        <taxon>Bacillati</taxon>
        <taxon>Bacillota</taxon>
        <taxon>Bacilli</taxon>
        <taxon>Lactobacillales</taxon>
        <taxon>Lactobacillaceae</taxon>
        <taxon>Leuconostoc</taxon>
    </lineage>
</organism>
<proteinExistence type="predicted"/>
<comment type="caution">
    <text evidence="2">The sequence shown here is derived from an EMBL/GenBank/DDBJ whole genome shotgun (WGS) entry which is preliminary data.</text>
</comment>
<evidence type="ECO:0000313" key="3">
    <source>
        <dbReference type="Proteomes" id="UP000199047"/>
    </source>
</evidence>
<accession>A0ABM9V577</accession>
<evidence type="ECO:0000313" key="2">
    <source>
        <dbReference type="EMBL" id="CUW14259.1"/>
    </source>
</evidence>
<name>A0ABM9V577_9LACO</name>
<protein>
    <submittedName>
        <fullName evidence="2">Mobile element protein</fullName>
    </submittedName>
</protein>
<keyword evidence="1" id="KW-0175">Coiled coil</keyword>
<feature type="coiled-coil region" evidence="1">
    <location>
        <begin position="9"/>
        <end position="39"/>
    </location>
</feature>
<dbReference type="EMBL" id="FBTB01000018">
    <property type="protein sequence ID" value="CUW14259.1"/>
    <property type="molecule type" value="Genomic_DNA"/>
</dbReference>
<keyword evidence="3" id="KW-1185">Reference proteome</keyword>
<evidence type="ECO:0000256" key="1">
    <source>
        <dbReference type="SAM" id="Coils"/>
    </source>
</evidence>
<dbReference type="Proteomes" id="UP000199047">
    <property type="component" value="Unassembled WGS sequence"/>
</dbReference>